<dbReference type="GO" id="GO:0004150">
    <property type="term" value="F:dihydroneopterin aldolase activity"/>
    <property type="evidence" value="ECO:0007669"/>
    <property type="project" value="UniProtKB-UniRule"/>
</dbReference>
<dbReference type="NCBIfam" id="TIGR00526">
    <property type="entry name" value="folB_dom"/>
    <property type="match status" value="1"/>
</dbReference>
<dbReference type="SMART" id="SM00905">
    <property type="entry name" value="FolB"/>
    <property type="match status" value="1"/>
</dbReference>
<comment type="function">
    <text evidence="6">Catalyzes the conversion of 7,8-dihydroneopterin to 6-hydroxymethyl-7,8-dihydropterin.</text>
</comment>
<dbReference type="PANTHER" id="PTHR42844">
    <property type="entry name" value="DIHYDRONEOPTERIN ALDOLASE 1-RELATED"/>
    <property type="match status" value="1"/>
</dbReference>
<dbReference type="InterPro" id="IPR006157">
    <property type="entry name" value="FolB_dom"/>
</dbReference>
<dbReference type="Proteomes" id="UP000029723">
    <property type="component" value="Unassembled WGS sequence"/>
</dbReference>
<organism evidence="8 9">
    <name type="scientific">Hoylesella timonensis S9-PR14</name>
    <dbReference type="NCBI Taxonomy" id="1401062"/>
    <lineage>
        <taxon>Bacteria</taxon>
        <taxon>Pseudomonadati</taxon>
        <taxon>Bacteroidota</taxon>
        <taxon>Bacteroidia</taxon>
        <taxon>Bacteroidales</taxon>
        <taxon>Prevotellaceae</taxon>
        <taxon>Hoylesella</taxon>
    </lineage>
</organism>
<proteinExistence type="inferred from homology"/>
<evidence type="ECO:0000313" key="8">
    <source>
        <dbReference type="EMBL" id="KGI21474.1"/>
    </source>
</evidence>
<dbReference type="EMBL" id="JRPQ01000147">
    <property type="protein sequence ID" value="KGI21474.1"/>
    <property type="molecule type" value="Genomic_DNA"/>
</dbReference>
<dbReference type="GO" id="GO:0016787">
    <property type="term" value="F:hydrolase activity"/>
    <property type="evidence" value="ECO:0007669"/>
    <property type="project" value="UniProtKB-KW"/>
</dbReference>
<evidence type="ECO:0000313" key="9">
    <source>
        <dbReference type="Proteomes" id="UP000029723"/>
    </source>
</evidence>
<feature type="domain" description="Dihydroneopterin aldolase/epimerase" evidence="7">
    <location>
        <begin position="8"/>
        <end position="120"/>
    </location>
</feature>
<dbReference type="AlphaFoldDB" id="A0A098YQ71"/>
<dbReference type="NCBIfam" id="TIGR00525">
    <property type="entry name" value="folB"/>
    <property type="match status" value="1"/>
</dbReference>
<dbReference type="OrthoDB" id="9803748at2"/>
<protein>
    <recommendedName>
        <fullName evidence="6">7,8-dihydroneopterin aldolase</fullName>
        <ecNumber evidence="6">4.1.2.25</ecNumber>
    </recommendedName>
</protein>
<evidence type="ECO:0000259" key="7">
    <source>
        <dbReference type="SMART" id="SM00905"/>
    </source>
</evidence>
<dbReference type="RefSeq" id="WP_036928478.1">
    <property type="nucleotide sequence ID" value="NZ_JRPQ01000147.1"/>
</dbReference>
<dbReference type="GO" id="GO:0046654">
    <property type="term" value="P:tetrahydrofolate biosynthetic process"/>
    <property type="evidence" value="ECO:0007669"/>
    <property type="project" value="UniProtKB-UniRule"/>
</dbReference>
<evidence type="ECO:0000256" key="1">
    <source>
        <dbReference type="ARBA" id="ARBA00001353"/>
    </source>
</evidence>
<gene>
    <name evidence="8" type="ORF">HMPREF9304_10030</name>
</gene>
<dbReference type="SUPFAM" id="SSF55620">
    <property type="entry name" value="Tetrahydrobiopterin biosynthesis enzymes-like"/>
    <property type="match status" value="1"/>
</dbReference>
<keyword evidence="5 6" id="KW-0456">Lyase</keyword>
<evidence type="ECO:0000256" key="4">
    <source>
        <dbReference type="ARBA" id="ARBA00022909"/>
    </source>
</evidence>
<keyword evidence="4 6" id="KW-0289">Folate biosynthesis</keyword>
<keyword evidence="8" id="KW-0378">Hydrolase</keyword>
<comment type="caution">
    <text evidence="8">The sequence shown here is derived from an EMBL/GenBank/DDBJ whole genome shotgun (WGS) entry which is preliminary data.</text>
</comment>
<evidence type="ECO:0000256" key="2">
    <source>
        <dbReference type="ARBA" id="ARBA00005013"/>
    </source>
</evidence>
<name>A0A098YQ71_9BACT</name>
<evidence type="ECO:0000256" key="5">
    <source>
        <dbReference type="ARBA" id="ARBA00023239"/>
    </source>
</evidence>
<accession>A0A098YQ71</accession>
<dbReference type="InterPro" id="IPR043133">
    <property type="entry name" value="GTP-CH-I_C/QueF"/>
</dbReference>
<dbReference type="Pfam" id="PF02152">
    <property type="entry name" value="FolB"/>
    <property type="match status" value="1"/>
</dbReference>
<dbReference type="UniPathway" id="UPA00077">
    <property type="reaction ID" value="UER00154"/>
</dbReference>
<comment type="catalytic activity">
    <reaction evidence="1 6">
        <text>7,8-dihydroneopterin = 6-hydroxymethyl-7,8-dihydropterin + glycolaldehyde</text>
        <dbReference type="Rhea" id="RHEA:10540"/>
        <dbReference type="ChEBI" id="CHEBI:17001"/>
        <dbReference type="ChEBI" id="CHEBI:17071"/>
        <dbReference type="ChEBI" id="CHEBI:44841"/>
        <dbReference type="EC" id="4.1.2.25"/>
    </reaction>
</comment>
<dbReference type="GO" id="GO:0046656">
    <property type="term" value="P:folic acid biosynthetic process"/>
    <property type="evidence" value="ECO:0007669"/>
    <property type="project" value="UniProtKB-UniRule"/>
</dbReference>
<reference evidence="8 9" key="1">
    <citation type="submission" date="2014-07" db="EMBL/GenBank/DDBJ databases">
        <authorList>
            <person name="McCorrison J."/>
            <person name="Sanka R."/>
            <person name="Torralba M."/>
            <person name="Gillis M."/>
            <person name="Haft D.H."/>
            <person name="Methe B."/>
            <person name="Sutton G."/>
            <person name="Nelson K.E."/>
        </authorList>
    </citation>
    <scope>NUCLEOTIDE SEQUENCE [LARGE SCALE GENOMIC DNA]</scope>
    <source>
        <strain evidence="8 9">S9-PR14</strain>
    </source>
</reference>
<evidence type="ECO:0000256" key="3">
    <source>
        <dbReference type="ARBA" id="ARBA00005708"/>
    </source>
</evidence>
<dbReference type="GO" id="GO:0005737">
    <property type="term" value="C:cytoplasm"/>
    <property type="evidence" value="ECO:0007669"/>
    <property type="project" value="TreeGrafter"/>
</dbReference>
<dbReference type="EC" id="4.1.2.25" evidence="6"/>
<dbReference type="Gene3D" id="3.30.1130.10">
    <property type="match status" value="1"/>
</dbReference>
<sequence>MKIQSSYIFLRNLRFHAFHGMLPQECITGNDYLVNVRIKFPLSEVFQTDCIADTISYADAYECIRREMEKPSQLLEHVAGRIGRCLIDSYPEVEEVDIEIMKINPPMGADCDGAGVELHLTNGKN</sequence>
<dbReference type="InterPro" id="IPR006156">
    <property type="entry name" value="Dihydroneopterin_aldolase"/>
</dbReference>
<evidence type="ECO:0000256" key="6">
    <source>
        <dbReference type="RuleBase" id="RU362079"/>
    </source>
</evidence>
<comment type="similarity">
    <text evidence="3 6">Belongs to the DHNA family.</text>
</comment>
<dbReference type="PANTHER" id="PTHR42844:SF1">
    <property type="entry name" value="DIHYDRONEOPTERIN ALDOLASE 1-RELATED"/>
    <property type="match status" value="1"/>
</dbReference>
<comment type="pathway">
    <text evidence="2 6">Cofactor biosynthesis; tetrahydrofolate biosynthesis; 2-amino-4-hydroxy-6-hydroxymethyl-7,8-dihydropteridine diphosphate from 7,8-dihydroneopterin triphosphate: step 3/4.</text>
</comment>